<evidence type="ECO:0000259" key="5">
    <source>
        <dbReference type="Pfam" id="PF25876"/>
    </source>
</evidence>
<dbReference type="InterPro" id="IPR006143">
    <property type="entry name" value="RND_pump_MFP"/>
</dbReference>
<dbReference type="Pfam" id="PF25967">
    <property type="entry name" value="RND-MFP_C"/>
    <property type="match status" value="1"/>
</dbReference>
<dbReference type="SUPFAM" id="SSF111369">
    <property type="entry name" value="HlyD-like secretion proteins"/>
    <property type="match status" value="1"/>
</dbReference>
<dbReference type="Proteomes" id="UP000198641">
    <property type="component" value="Unassembled WGS sequence"/>
</dbReference>
<feature type="region of interest" description="Disordered" evidence="4">
    <location>
        <begin position="365"/>
        <end position="390"/>
    </location>
</feature>
<evidence type="ECO:0000256" key="4">
    <source>
        <dbReference type="SAM" id="MobiDB-lite"/>
    </source>
</evidence>
<evidence type="ECO:0000313" key="9">
    <source>
        <dbReference type="EMBL" id="SDG21589.1"/>
    </source>
</evidence>
<dbReference type="InterPro" id="IPR058626">
    <property type="entry name" value="MdtA-like_b-barrel"/>
</dbReference>
<proteinExistence type="inferred from homology"/>
<keyword evidence="10" id="KW-1185">Reference proteome</keyword>
<evidence type="ECO:0000259" key="6">
    <source>
        <dbReference type="Pfam" id="PF25917"/>
    </source>
</evidence>
<organism evidence="9 10">
    <name type="scientific">Onishia taeanensis</name>
    <dbReference type="NCBI Taxonomy" id="284577"/>
    <lineage>
        <taxon>Bacteria</taxon>
        <taxon>Pseudomonadati</taxon>
        <taxon>Pseudomonadota</taxon>
        <taxon>Gammaproteobacteria</taxon>
        <taxon>Oceanospirillales</taxon>
        <taxon>Halomonadaceae</taxon>
        <taxon>Onishia</taxon>
    </lineage>
</organism>
<reference evidence="9 10" key="1">
    <citation type="submission" date="2016-10" db="EMBL/GenBank/DDBJ databases">
        <authorList>
            <person name="de Groot N.N."/>
        </authorList>
    </citation>
    <scope>NUCLEOTIDE SEQUENCE [LARGE SCALE GENOMIC DNA]</scope>
    <source>
        <strain evidence="9 10">BH539</strain>
    </source>
</reference>
<comment type="subcellular location">
    <subcellularLocation>
        <location evidence="1">Cell inner membrane</location>
        <topology evidence="1">Lipid-anchor</topology>
    </subcellularLocation>
</comment>
<dbReference type="PROSITE" id="PS51257">
    <property type="entry name" value="PROKAR_LIPOPROTEIN"/>
    <property type="match status" value="1"/>
</dbReference>
<dbReference type="Gene3D" id="1.10.287.470">
    <property type="entry name" value="Helix hairpin bin"/>
    <property type="match status" value="1"/>
</dbReference>
<name>A0A1G7SGP2_9GAMM</name>
<dbReference type="InterPro" id="IPR058624">
    <property type="entry name" value="MdtA-like_HH"/>
</dbReference>
<dbReference type="RefSeq" id="WP_245696409.1">
    <property type="nucleotide sequence ID" value="NZ_FNCI01000006.1"/>
</dbReference>
<dbReference type="GO" id="GO:0005886">
    <property type="term" value="C:plasma membrane"/>
    <property type="evidence" value="ECO:0007669"/>
    <property type="project" value="TreeGrafter"/>
</dbReference>
<accession>A0A1G7SGP2</accession>
<dbReference type="EMBL" id="FNCI01000006">
    <property type="protein sequence ID" value="SDG21589.1"/>
    <property type="molecule type" value="Genomic_DNA"/>
</dbReference>
<dbReference type="Gene3D" id="2.40.420.20">
    <property type="match status" value="1"/>
</dbReference>
<dbReference type="PANTHER" id="PTHR30158">
    <property type="entry name" value="ACRA/E-RELATED COMPONENT OF DRUG EFFLUX TRANSPORTER"/>
    <property type="match status" value="1"/>
</dbReference>
<dbReference type="Gene3D" id="2.40.50.100">
    <property type="match status" value="1"/>
</dbReference>
<evidence type="ECO:0000313" key="10">
    <source>
        <dbReference type="Proteomes" id="UP000198641"/>
    </source>
</evidence>
<dbReference type="Gene3D" id="2.40.30.170">
    <property type="match status" value="1"/>
</dbReference>
<evidence type="ECO:0000256" key="3">
    <source>
        <dbReference type="SAM" id="Coils"/>
    </source>
</evidence>
<sequence>MQKNANAMRPWRLALLGLGLAGLLVGCGSESGGQAQAADSDQAAPATPSQVMSIARRDIALDKSYPSMLSSENEVTVVARVSGLLEARQFEPGDRVEKGDSLYTIEPATYQAAVRSAEADLQSAKAERDRAQRDADRYQRLLNQNSVSRQDYDDALAKLRVARATVAQNEAALDSARIDLNYTDVEAPVSGAISLSEINVGNLVDPGTELATITPLDPLEVRFQLPQADALALRRQRDDKEAPIGATLSRPAKQGNAAQSLEGELDFLGSRVSESTSTVEARAMFDNPEGSFLPGQFVRISLAGLKRYDVLAVPEIAVTEGLMGPQVFVLDDDNKARARTVELGETAGHWLIVTSGLEAGERVLASDPGGIQPGTKIEPQPFDGDAASGS</sequence>
<keyword evidence="3" id="KW-0175">Coiled coil</keyword>
<feature type="domain" description="Multidrug resistance protein MdtA-like alpha-helical hairpin" evidence="5">
    <location>
        <begin position="115"/>
        <end position="183"/>
    </location>
</feature>
<dbReference type="Pfam" id="PF25917">
    <property type="entry name" value="BSH_RND"/>
    <property type="match status" value="1"/>
</dbReference>
<gene>
    <name evidence="9" type="ORF">SAMN05216571_106128</name>
</gene>
<protein>
    <submittedName>
        <fullName evidence="9">Membrane fusion protein, multidrug efflux system</fullName>
    </submittedName>
</protein>
<dbReference type="NCBIfam" id="TIGR01730">
    <property type="entry name" value="RND_mfp"/>
    <property type="match status" value="1"/>
</dbReference>
<evidence type="ECO:0000256" key="2">
    <source>
        <dbReference type="ARBA" id="ARBA00009477"/>
    </source>
</evidence>
<comment type="similarity">
    <text evidence="2">Belongs to the membrane fusion protein (MFP) (TC 8.A.1) family.</text>
</comment>
<evidence type="ECO:0000256" key="1">
    <source>
        <dbReference type="ARBA" id="ARBA00004519"/>
    </source>
</evidence>
<dbReference type="InterPro" id="IPR058625">
    <property type="entry name" value="MdtA-like_BSH"/>
</dbReference>
<dbReference type="InterPro" id="IPR058627">
    <property type="entry name" value="MdtA-like_C"/>
</dbReference>
<dbReference type="GO" id="GO:0046677">
    <property type="term" value="P:response to antibiotic"/>
    <property type="evidence" value="ECO:0007669"/>
    <property type="project" value="TreeGrafter"/>
</dbReference>
<evidence type="ECO:0000259" key="8">
    <source>
        <dbReference type="Pfam" id="PF25967"/>
    </source>
</evidence>
<feature type="coiled-coil region" evidence="3">
    <location>
        <begin position="114"/>
        <end position="141"/>
    </location>
</feature>
<dbReference type="GO" id="GO:0030313">
    <property type="term" value="C:cell envelope"/>
    <property type="evidence" value="ECO:0007669"/>
    <property type="project" value="UniProtKB-SubCell"/>
</dbReference>
<dbReference type="STRING" id="284577.SAMN05216571_106128"/>
<feature type="domain" description="Multidrug resistance protein MdtA-like beta-barrel" evidence="7">
    <location>
        <begin position="218"/>
        <end position="302"/>
    </location>
</feature>
<feature type="domain" description="Multidrug resistance protein MdtA-like barrel-sandwich hybrid" evidence="6">
    <location>
        <begin position="73"/>
        <end position="214"/>
    </location>
</feature>
<dbReference type="Pfam" id="PF25944">
    <property type="entry name" value="Beta-barrel_RND"/>
    <property type="match status" value="1"/>
</dbReference>
<dbReference type="AlphaFoldDB" id="A0A1G7SGP2"/>
<feature type="domain" description="Multidrug resistance protein MdtA-like C-terminal permuted SH3" evidence="8">
    <location>
        <begin position="309"/>
        <end position="366"/>
    </location>
</feature>
<dbReference type="GO" id="GO:0022857">
    <property type="term" value="F:transmembrane transporter activity"/>
    <property type="evidence" value="ECO:0007669"/>
    <property type="project" value="InterPro"/>
</dbReference>
<evidence type="ECO:0000259" key="7">
    <source>
        <dbReference type="Pfam" id="PF25944"/>
    </source>
</evidence>
<dbReference type="Pfam" id="PF25876">
    <property type="entry name" value="HH_MFP_RND"/>
    <property type="match status" value="1"/>
</dbReference>